<organism evidence="22 23">
    <name type="scientific">Betta splendens</name>
    <name type="common">Siamese fighting fish</name>
    <dbReference type="NCBI Taxonomy" id="158456"/>
    <lineage>
        <taxon>Eukaryota</taxon>
        <taxon>Metazoa</taxon>
        <taxon>Chordata</taxon>
        <taxon>Craniata</taxon>
        <taxon>Vertebrata</taxon>
        <taxon>Euteleostomi</taxon>
        <taxon>Actinopterygii</taxon>
        <taxon>Neopterygii</taxon>
        <taxon>Teleostei</taxon>
        <taxon>Neoteleostei</taxon>
        <taxon>Acanthomorphata</taxon>
        <taxon>Anabantaria</taxon>
        <taxon>Anabantiformes</taxon>
        <taxon>Anabantoidei</taxon>
        <taxon>Osphronemidae</taxon>
        <taxon>Betta</taxon>
    </lineage>
</organism>
<evidence type="ECO:0000256" key="18">
    <source>
        <dbReference type="ARBA" id="ARBA00048367"/>
    </source>
</evidence>
<dbReference type="InterPro" id="IPR008271">
    <property type="entry name" value="Ser/Thr_kinase_AS"/>
</dbReference>
<feature type="compositionally biased region" description="Polar residues" evidence="20">
    <location>
        <begin position="367"/>
        <end position="401"/>
    </location>
</feature>
<dbReference type="GO" id="GO:0005737">
    <property type="term" value="C:cytoplasm"/>
    <property type="evidence" value="ECO:0007669"/>
    <property type="project" value="UniProtKB-SubCell"/>
</dbReference>
<evidence type="ECO:0000256" key="14">
    <source>
        <dbReference type="ARBA" id="ARBA00039642"/>
    </source>
</evidence>
<dbReference type="GeneID" id="114868041"/>
<dbReference type="GO" id="GO:0005634">
    <property type="term" value="C:nucleus"/>
    <property type="evidence" value="ECO:0007669"/>
    <property type="project" value="UniProtKB-SubCell"/>
</dbReference>
<comment type="catalytic activity">
    <reaction evidence="17">
        <text>L-seryl-[protein] + ATP = O-phospho-L-seryl-[protein] + ADP + H(+)</text>
        <dbReference type="Rhea" id="RHEA:17989"/>
        <dbReference type="Rhea" id="RHEA-COMP:9863"/>
        <dbReference type="Rhea" id="RHEA-COMP:11604"/>
        <dbReference type="ChEBI" id="CHEBI:15378"/>
        <dbReference type="ChEBI" id="CHEBI:29999"/>
        <dbReference type="ChEBI" id="CHEBI:30616"/>
        <dbReference type="ChEBI" id="CHEBI:83421"/>
        <dbReference type="ChEBI" id="CHEBI:456216"/>
        <dbReference type="EC" id="2.7.11.24"/>
    </reaction>
</comment>
<evidence type="ECO:0000313" key="22">
    <source>
        <dbReference type="Proteomes" id="UP000515150"/>
    </source>
</evidence>
<dbReference type="InterPro" id="IPR050108">
    <property type="entry name" value="CDK"/>
</dbReference>
<dbReference type="InterPro" id="IPR017441">
    <property type="entry name" value="Protein_kinase_ATP_BS"/>
</dbReference>
<feature type="compositionally biased region" description="Basic and acidic residues" evidence="20">
    <location>
        <begin position="322"/>
        <end position="333"/>
    </location>
</feature>
<dbReference type="InterPro" id="IPR011009">
    <property type="entry name" value="Kinase-like_dom_sf"/>
</dbReference>
<dbReference type="FunFam" id="1.10.510.10:FF:000624">
    <property type="entry name" value="Mitogen-activated protein kinase"/>
    <property type="match status" value="1"/>
</dbReference>
<feature type="region of interest" description="Disordered" evidence="20">
    <location>
        <begin position="693"/>
        <end position="713"/>
    </location>
</feature>
<feature type="compositionally biased region" description="Basic and acidic residues" evidence="20">
    <location>
        <begin position="504"/>
        <end position="547"/>
    </location>
</feature>
<evidence type="ECO:0000256" key="17">
    <source>
        <dbReference type="ARBA" id="ARBA00048312"/>
    </source>
</evidence>
<dbReference type="GO" id="GO:0005524">
    <property type="term" value="F:ATP binding"/>
    <property type="evidence" value="ECO:0007669"/>
    <property type="project" value="UniProtKB-UniRule"/>
</dbReference>
<keyword evidence="9" id="KW-0808">Transferase</keyword>
<dbReference type="PANTHER" id="PTHR24056:SF241">
    <property type="entry name" value="CYCLIN-DEPENDENT KINASE-LIKE 2"/>
    <property type="match status" value="1"/>
</dbReference>
<dbReference type="InterPro" id="IPR000719">
    <property type="entry name" value="Prot_kinase_dom"/>
</dbReference>
<keyword evidence="22" id="KW-1185">Reference proteome</keyword>
<reference evidence="23" key="1">
    <citation type="submission" date="2025-08" db="UniProtKB">
        <authorList>
            <consortium name="RefSeq"/>
        </authorList>
    </citation>
    <scope>IDENTIFICATION</scope>
</reference>
<evidence type="ECO:0000256" key="12">
    <source>
        <dbReference type="ARBA" id="ARBA00022840"/>
    </source>
</evidence>
<sequence length="796" mass="87502">MERYESLGLVGEGSYGTVLKCRHRDTGRLVAIKKFTDSDSDKTVKKIATREIKLLRKLSHDNLVNLLEVWKRRRRWYLVFEFVDRTLLDDLEQHPKGLDPNTSRQYLYQILRAAAFCHERKIVHRDIKPENVLVSRAGVVKLCDFGLARTLPSAAGGVYTDYVATRWYRAPELLVGDAQYGRPVDVWAVGCLFLEMLTGQPLFPGDSDLDQIYHIIGCFGSLTAHHQHVFLRNPVFSGVRLPQCCVGAPLQDRCPAITPSALDLAQRCLQMDPEGRAQCSQLLEHPLFTLDCFHIRFMEELNAKIQKEHRENATLPKIMKTPRQDKNDGNDKKPRGKNRKPPGAVDEKVLRGTEQNDEKQEKMRGKQPSSLPRTVGNKSGSLVSRQSRFYNTTRASMSTKGKASGSESRHQPDVCTIAEGFSSDLPEAPANGSDLKDVSSEAEQDCLKVPENREAARCISLHSGCRSTAETNVMDVSRTFKSETSQGFWRSRSTSHTHVATRPEAARPEAARPEAARPEAVRPETTRPETTRPETTRPEATRPEATRPEATFPETTRPEATASGRPGGGPTLHAPPLTGDGAAGTQEDLWQPTARPLLAQSPLSSLAPRPALTPGLRAWTGGFVLHNMDTMILNEFTHESDPPPAPSSPPLLLPPPPTPLIPSFSFIGASSPPLSDHLPLETGFHPVGLSLRYGERPRRHGGISSRPGRPSLTTPITASQVSDKSLMVEQSDDCNFVHSGGPAEPTKVDACFPDVPIVGLSELRGRDGRRGGGQRGRTGCRGLVPVLVLVPGLALV</sequence>
<feature type="region of interest" description="Disordered" evidence="20">
    <location>
        <begin position="310"/>
        <end position="411"/>
    </location>
</feature>
<comment type="subcellular location">
    <subcellularLocation>
        <location evidence="2">Cytoplasm</location>
    </subcellularLocation>
    <subcellularLocation>
        <location evidence="1">Nucleus</location>
    </subcellularLocation>
</comment>
<keyword evidence="11" id="KW-0418">Kinase</keyword>
<feature type="compositionally biased region" description="Basic and acidic residues" evidence="20">
    <location>
        <begin position="345"/>
        <end position="364"/>
    </location>
</feature>
<dbReference type="PROSITE" id="PS50011">
    <property type="entry name" value="PROTEIN_KINASE_DOM"/>
    <property type="match status" value="1"/>
</dbReference>
<evidence type="ECO:0000259" key="21">
    <source>
        <dbReference type="PROSITE" id="PS50011"/>
    </source>
</evidence>
<protein>
    <recommendedName>
        <fullName evidence="14">Cyclin-dependent kinase-like 2</fullName>
        <ecNumber evidence="6">2.7.11.22</ecNumber>
        <ecNumber evidence="5">2.7.11.24</ecNumber>
    </recommendedName>
</protein>
<name>A0A8M1HLP8_BETSP</name>
<dbReference type="AlphaFoldDB" id="A0A8M1HLP8"/>
<dbReference type="Gene3D" id="1.10.510.10">
    <property type="entry name" value="Transferase(Phosphotransferase) domain 1"/>
    <property type="match status" value="1"/>
</dbReference>
<comment type="catalytic activity">
    <reaction evidence="18">
        <text>L-seryl-[protein] + ATP = O-phospho-L-seryl-[protein] + ADP + H(+)</text>
        <dbReference type="Rhea" id="RHEA:17989"/>
        <dbReference type="Rhea" id="RHEA-COMP:9863"/>
        <dbReference type="Rhea" id="RHEA-COMP:11604"/>
        <dbReference type="ChEBI" id="CHEBI:15378"/>
        <dbReference type="ChEBI" id="CHEBI:29999"/>
        <dbReference type="ChEBI" id="CHEBI:30616"/>
        <dbReference type="ChEBI" id="CHEBI:83421"/>
        <dbReference type="ChEBI" id="CHEBI:456216"/>
        <dbReference type="EC" id="2.7.11.22"/>
    </reaction>
</comment>
<dbReference type="FunFam" id="3.30.200.20:FF:000049">
    <property type="entry name" value="cyclin-dependent kinase-like 1 isoform X1"/>
    <property type="match status" value="1"/>
</dbReference>
<evidence type="ECO:0000256" key="3">
    <source>
        <dbReference type="ARBA" id="ARBA00006485"/>
    </source>
</evidence>
<feature type="compositionally biased region" description="Polar residues" evidence="20">
    <location>
        <begin position="482"/>
        <end position="498"/>
    </location>
</feature>
<comment type="similarity">
    <text evidence="3">Belongs to the protein kinase superfamily. CMGC Ser/Thr protein kinase family. CDC2/CDKX subfamily.</text>
</comment>
<gene>
    <name evidence="23" type="primary">LOC114868041</name>
</gene>
<dbReference type="PROSITE" id="PS00107">
    <property type="entry name" value="PROTEIN_KINASE_ATP"/>
    <property type="match status" value="1"/>
</dbReference>
<feature type="domain" description="Protein kinase" evidence="21">
    <location>
        <begin position="4"/>
        <end position="288"/>
    </location>
</feature>
<comment type="catalytic activity">
    <reaction evidence="16">
        <text>L-threonyl-[protein] + ATP = O-phospho-L-threonyl-[protein] + ADP + H(+)</text>
        <dbReference type="Rhea" id="RHEA:46608"/>
        <dbReference type="Rhea" id="RHEA-COMP:11060"/>
        <dbReference type="Rhea" id="RHEA-COMP:11605"/>
        <dbReference type="ChEBI" id="CHEBI:15378"/>
        <dbReference type="ChEBI" id="CHEBI:30013"/>
        <dbReference type="ChEBI" id="CHEBI:30616"/>
        <dbReference type="ChEBI" id="CHEBI:61977"/>
        <dbReference type="ChEBI" id="CHEBI:456216"/>
        <dbReference type="EC" id="2.7.11.22"/>
    </reaction>
</comment>
<evidence type="ECO:0000256" key="11">
    <source>
        <dbReference type="ARBA" id="ARBA00022777"/>
    </source>
</evidence>
<accession>A0A8M1HLP8</accession>
<feature type="region of interest" description="Disordered" evidence="20">
    <location>
        <begin position="481"/>
        <end position="586"/>
    </location>
</feature>
<feature type="binding site" evidence="19">
    <location>
        <position position="34"/>
    </location>
    <ligand>
        <name>ATP</name>
        <dbReference type="ChEBI" id="CHEBI:30616"/>
    </ligand>
</feature>
<evidence type="ECO:0000256" key="15">
    <source>
        <dbReference type="ARBA" id="ARBA00047592"/>
    </source>
</evidence>
<keyword evidence="8" id="KW-0723">Serine/threonine-protein kinase</keyword>
<keyword evidence="13" id="KW-0539">Nucleus</keyword>
<proteinExistence type="inferred from homology"/>
<evidence type="ECO:0000256" key="2">
    <source>
        <dbReference type="ARBA" id="ARBA00004496"/>
    </source>
</evidence>
<evidence type="ECO:0000256" key="1">
    <source>
        <dbReference type="ARBA" id="ARBA00004123"/>
    </source>
</evidence>
<dbReference type="EC" id="2.7.11.24" evidence="5"/>
<dbReference type="SMART" id="SM00220">
    <property type="entry name" value="S_TKc"/>
    <property type="match status" value="1"/>
</dbReference>
<dbReference type="RefSeq" id="XP_040929102.1">
    <property type="nucleotide sequence ID" value="XM_041073168.2"/>
</dbReference>
<dbReference type="PANTHER" id="PTHR24056">
    <property type="entry name" value="CELL DIVISION PROTEIN KINASE"/>
    <property type="match status" value="1"/>
</dbReference>
<comment type="catalytic activity">
    <reaction evidence="15">
        <text>L-threonyl-[protein] + ATP = O-phospho-L-threonyl-[protein] + ADP + H(+)</text>
        <dbReference type="Rhea" id="RHEA:46608"/>
        <dbReference type="Rhea" id="RHEA-COMP:11060"/>
        <dbReference type="Rhea" id="RHEA-COMP:11605"/>
        <dbReference type="ChEBI" id="CHEBI:15378"/>
        <dbReference type="ChEBI" id="CHEBI:30013"/>
        <dbReference type="ChEBI" id="CHEBI:30616"/>
        <dbReference type="ChEBI" id="CHEBI:61977"/>
        <dbReference type="ChEBI" id="CHEBI:456216"/>
        <dbReference type="EC" id="2.7.11.24"/>
    </reaction>
</comment>
<evidence type="ECO:0000256" key="7">
    <source>
        <dbReference type="ARBA" id="ARBA00022490"/>
    </source>
</evidence>
<dbReference type="Pfam" id="PF00069">
    <property type="entry name" value="Pkinase"/>
    <property type="match status" value="1"/>
</dbReference>
<evidence type="ECO:0000256" key="13">
    <source>
        <dbReference type="ARBA" id="ARBA00023242"/>
    </source>
</evidence>
<dbReference type="GO" id="GO:0004693">
    <property type="term" value="F:cyclin-dependent protein serine/threonine kinase activity"/>
    <property type="evidence" value="ECO:0007669"/>
    <property type="project" value="UniProtKB-EC"/>
</dbReference>
<evidence type="ECO:0000256" key="5">
    <source>
        <dbReference type="ARBA" id="ARBA00012411"/>
    </source>
</evidence>
<dbReference type="EC" id="2.7.11.22" evidence="6"/>
<evidence type="ECO:0000256" key="8">
    <source>
        <dbReference type="ARBA" id="ARBA00022527"/>
    </source>
</evidence>
<keyword evidence="7" id="KW-0963">Cytoplasm</keyword>
<comment type="similarity">
    <text evidence="4">Belongs to the protein kinase superfamily. CMGC Ser/Thr protein kinase family. MAP kinase subfamily.</text>
</comment>
<evidence type="ECO:0000256" key="19">
    <source>
        <dbReference type="PROSITE-ProRule" id="PRU10141"/>
    </source>
</evidence>
<dbReference type="GO" id="GO:0004707">
    <property type="term" value="F:MAP kinase activity"/>
    <property type="evidence" value="ECO:0007669"/>
    <property type="project" value="UniProtKB-EC"/>
</dbReference>
<dbReference type="SUPFAM" id="SSF56112">
    <property type="entry name" value="Protein kinase-like (PK-like)"/>
    <property type="match status" value="1"/>
</dbReference>
<dbReference type="OrthoDB" id="548217at2759"/>
<keyword evidence="10 19" id="KW-0547">Nucleotide-binding</keyword>
<evidence type="ECO:0000313" key="23">
    <source>
        <dbReference type="RefSeq" id="XP_040929102.1"/>
    </source>
</evidence>
<evidence type="ECO:0000256" key="4">
    <source>
        <dbReference type="ARBA" id="ARBA00008832"/>
    </source>
</evidence>
<dbReference type="PROSITE" id="PS00108">
    <property type="entry name" value="PROTEIN_KINASE_ST"/>
    <property type="match status" value="1"/>
</dbReference>
<keyword evidence="12 19" id="KW-0067">ATP-binding</keyword>
<evidence type="ECO:0000256" key="9">
    <source>
        <dbReference type="ARBA" id="ARBA00022679"/>
    </source>
</evidence>
<dbReference type="Gene3D" id="3.30.200.20">
    <property type="entry name" value="Phosphorylase Kinase, domain 1"/>
    <property type="match status" value="1"/>
</dbReference>
<evidence type="ECO:0000256" key="10">
    <source>
        <dbReference type="ARBA" id="ARBA00022741"/>
    </source>
</evidence>
<evidence type="ECO:0000256" key="16">
    <source>
        <dbReference type="ARBA" id="ARBA00047811"/>
    </source>
</evidence>
<dbReference type="Proteomes" id="UP000515150">
    <property type="component" value="Chromosome 2"/>
</dbReference>
<evidence type="ECO:0000256" key="20">
    <source>
        <dbReference type="SAM" id="MobiDB-lite"/>
    </source>
</evidence>
<evidence type="ECO:0000256" key="6">
    <source>
        <dbReference type="ARBA" id="ARBA00012425"/>
    </source>
</evidence>